<proteinExistence type="predicted"/>
<evidence type="ECO:0000313" key="1">
    <source>
        <dbReference type="EMBL" id="CBI17415.3"/>
    </source>
</evidence>
<sequence>MMERRGEERRGGEGLFILV</sequence>
<gene>
    <name evidence="1" type="ordered locus">VIT_04s0023g02910</name>
</gene>
<dbReference type="Proteomes" id="UP000009183">
    <property type="component" value="Chromosome 4"/>
</dbReference>
<dbReference type="HOGENOM" id="CLU_3430174_0_0_1"/>
<dbReference type="AlphaFoldDB" id="D7SP36"/>
<protein>
    <submittedName>
        <fullName evidence="1">Uncharacterized protein</fullName>
    </submittedName>
</protein>
<organism evidence="1 2">
    <name type="scientific">Vitis vinifera</name>
    <name type="common">Grape</name>
    <dbReference type="NCBI Taxonomy" id="29760"/>
    <lineage>
        <taxon>Eukaryota</taxon>
        <taxon>Viridiplantae</taxon>
        <taxon>Streptophyta</taxon>
        <taxon>Embryophyta</taxon>
        <taxon>Tracheophyta</taxon>
        <taxon>Spermatophyta</taxon>
        <taxon>Magnoliopsida</taxon>
        <taxon>eudicotyledons</taxon>
        <taxon>Gunneridae</taxon>
        <taxon>Pentapetalae</taxon>
        <taxon>rosids</taxon>
        <taxon>Vitales</taxon>
        <taxon>Vitaceae</taxon>
        <taxon>Viteae</taxon>
        <taxon>Vitis</taxon>
    </lineage>
</organism>
<evidence type="ECO:0000313" key="2">
    <source>
        <dbReference type="Proteomes" id="UP000009183"/>
    </source>
</evidence>
<reference evidence="2" key="1">
    <citation type="journal article" date="2007" name="Nature">
        <title>The grapevine genome sequence suggests ancestral hexaploidization in major angiosperm phyla.</title>
        <authorList>
            <consortium name="The French-Italian Public Consortium for Grapevine Genome Characterization."/>
            <person name="Jaillon O."/>
            <person name="Aury J.-M."/>
            <person name="Noel B."/>
            <person name="Policriti A."/>
            <person name="Clepet C."/>
            <person name="Casagrande A."/>
            <person name="Choisne N."/>
            <person name="Aubourg S."/>
            <person name="Vitulo N."/>
            <person name="Jubin C."/>
            <person name="Vezzi A."/>
            <person name="Legeai F."/>
            <person name="Hugueney P."/>
            <person name="Dasilva C."/>
            <person name="Horner D."/>
            <person name="Mica E."/>
            <person name="Jublot D."/>
            <person name="Poulain J."/>
            <person name="Bruyere C."/>
            <person name="Billault A."/>
            <person name="Segurens B."/>
            <person name="Gouyvenoux M."/>
            <person name="Ugarte E."/>
            <person name="Cattonaro F."/>
            <person name="Anthouard V."/>
            <person name="Vico V."/>
            <person name="Del Fabbro C."/>
            <person name="Alaux M."/>
            <person name="Di Gaspero G."/>
            <person name="Dumas V."/>
            <person name="Felice N."/>
            <person name="Paillard S."/>
            <person name="Juman I."/>
            <person name="Moroldo M."/>
            <person name="Scalabrin S."/>
            <person name="Canaguier A."/>
            <person name="Le Clainche I."/>
            <person name="Malacrida G."/>
            <person name="Durand E."/>
            <person name="Pesole G."/>
            <person name="Laucou V."/>
            <person name="Chatelet P."/>
            <person name="Merdinoglu D."/>
            <person name="Delledonne M."/>
            <person name="Pezzotti M."/>
            <person name="Lecharny A."/>
            <person name="Scarpelli C."/>
            <person name="Artiguenave F."/>
            <person name="Pe M.E."/>
            <person name="Valle G."/>
            <person name="Morgante M."/>
            <person name="Caboche M."/>
            <person name="Adam-Blondon A.-F."/>
            <person name="Weissenbach J."/>
            <person name="Quetier F."/>
            <person name="Wincker P."/>
        </authorList>
    </citation>
    <scope>NUCLEOTIDE SEQUENCE [LARGE SCALE GENOMIC DNA]</scope>
    <source>
        <strain evidence="2">cv. Pinot noir / PN40024</strain>
    </source>
</reference>
<name>D7SP36_VITVI</name>
<dbReference type="EMBL" id="FN594959">
    <property type="protein sequence ID" value="CBI17415.3"/>
    <property type="molecule type" value="Genomic_DNA"/>
</dbReference>
<dbReference type="InParanoid" id="D7SP36"/>
<keyword evidence="2" id="KW-1185">Reference proteome</keyword>
<accession>D7SP36</accession>